<dbReference type="InterPro" id="IPR052024">
    <property type="entry name" value="Methanogen_methyltrans"/>
</dbReference>
<feature type="non-terminal residue" evidence="2">
    <location>
        <position position="1"/>
    </location>
</feature>
<dbReference type="GO" id="GO:0004853">
    <property type="term" value="F:uroporphyrinogen decarboxylase activity"/>
    <property type="evidence" value="ECO:0007669"/>
    <property type="project" value="InterPro"/>
</dbReference>
<dbReference type="PANTHER" id="PTHR47099:SF1">
    <property type="entry name" value="METHYLCOBAMIDE:COM METHYLTRANSFERASE MTBA"/>
    <property type="match status" value="1"/>
</dbReference>
<sequence length="245" mass="27486">TYMGSLLAFPAEEFGGEIKYPTGEFAQAPMVVRRPVETEDDVYNMKVPDNLEKVGMIPRSLEATAYMLKFDGITKMPLALGPLDLAGAVIGIEKVSRWMIKKPELVHQAFKVLTDFQVAVAKLFADTFGADKLLYEITAPSEANQIISPKQFKEFCVPYMQELLDKAREMGYKYFRHHICGEHNANLPFWAEIDLGGPGIPAIISVGHEIELEKVAKFFPNDIVFGNLEPALLQVNTPEEVYERT</sequence>
<comment type="caution">
    <text evidence="2">The sequence shown here is derived from an EMBL/GenBank/DDBJ whole genome shotgun (WGS) entry which is preliminary data.</text>
</comment>
<accession>X0XQA5</accession>
<dbReference type="PANTHER" id="PTHR47099">
    <property type="entry name" value="METHYLCOBAMIDE:COM METHYLTRANSFERASE MTBA"/>
    <property type="match status" value="1"/>
</dbReference>
<gene>
    <name evidence="2" type="ORF">S01H1_71104</name>
</gene>
<dbReference type="InterPro" id="IPR038071">
    <property type="entry name" value="UROD/MetE-like_sf"/>
</dbReference>
<dbReference type="AlphaFoldDB" id="X0XQA5"/>
<dbReference type="EMBL" id="BARS01047328">
    <property type="protein sequence ID" value="GAG38848.1"/>
    <property type="molecule type" value="Genomic_DNA"/>
</dbReference>
<reference evidence="2" key="1">
    <citation type="journal article" date="2014" name="Front. Microbiol.">
        <title>High frequency of phylogenetically diverse reductive dehalogenase-homologous genes in deep subseafloor sedimentary metagenomes.</title>
        <authorList>
            <person name="Kawai M."/>
            <person name="Futagami T."/>
            <person name="Toyoda A."/>
            <person name="Takaki Y."/>
            <person name="Nishi S."/>
            <person name="Hori S."/>
            <person name="Arai W."/>
            <person name="Tsubouchi T."/>
            <person name="Morono Y."/>
            <person name="Uchiyama I."/>
            <person name="Ito T."/>
            <person name="Fujiyama A."/>
            <person name="Inagaki F."/>
            <person name="Takami H."/>
        </authorList>
    </citation>
    <scope>NUCLEOTIDE SEQUENCE</scope>
    <source>
        <strain evidence="2">Expedition CK06-06</strain>
    </source>
</reference>
<dbReference type="InterPro" id="IPR000257">
    <property type="entry name" value="Uroporphyrinogen_deCOase"/>
</dbReference>
<evidence type="ECO:0000313" key="2">
    <source>
        <dbReference type="EMBL" id="GAG38848.1"/>
    </source>
</evidence>
<name>X0XQA5_9ZZZZ</name>
<proteinExistence type="predicted"/>
<feature type="non-terminal residue" evidence="2">
    <location>
        <position position="245"/>
    </location>
</feature>
<dbReference type="SUPFAM" id="SSF51726">
    <property type="entry name" value="UROD/MetE-like"/>
    <property type="match status" value="1"/>
</dbReference>
<dbReference type="GO" id="GO:0006779">
    <property type="term" value="P:porphyrin-containing compound biosynthetic process"/>
    <property type="evidence" value="ECO:0007669"/>
    <property type="project" value="InterPro"/>
</dbReference>
<dbReference type="Gene3D" id="3.20.20.210">
    <property type="match status" value="1"/>
</dbReference>
<evidence type="ECO:0000259" key="1">
    <source>
        <dbReference type="Pfam" id="PF01208"/>
    </source>
</evidence>
<organism evidence="2">
    <name type="scientific">marine sediment metagenome</name>
    <dbReference type="NCBI Taxonomy" id="412755"/>
    <lineage>
        <taxon>unclassified sequences</taxon>
        <taxon>metagenomes</taxon>
        <taxon>ecological metagenomes</taxon>
    </lineage>
</organism>
<dbReference type="Pfam" id="PF01208">
    <property type="entry name" value="URO-D"/>
    <property type="match status" value="1"/>
</dbReference>
<protein>
    <recommendedName>
        <fullName evidence="1">Uroporphyrinogen decarboxylase (URO-D) domain-containing protein</fullName>
    </recommendedName>
</protein>
<feature type="domain" description="Uroporphyrinogen decarboxylase (URO-D)" evidence="1">
    <location>
        <begin position="6"/>
        <end position="244"/>
    </location>
</feature>